<dbReference type="SUPFAM" id="SSF52821">
    <property type="entry name" value="Rhodanese/Cell cycle control phosphatase"/>
    <property type="match status" value="1"/>
</dbReference>
<dbReference type="SMART" id="SM00450">
    <property type="entry name" value="RHOD"/>
    <property type="match status" value="1"/>
</dbReference>
<organism evidence="2 3">
    <name type="scientific">Lachancea mirantina</name>
    <dbReference type="NCBI Taxonomy" id="1230905"/>
    <lineage>
        <taxon>Eukaryota</taxon>
        <taxon>Fungi</taxon>
        <taxon>Dikarya</taxon>
        <taxon>Ascomycota</taxon>
        <taxon>Saccharomycotina</taxon>
        <taxon>Saccharomycetes</taxon>
        <taxon>Saccharomycetales</taxon>
        <taxon>Saccharomycetaceae</taxon>
        <taxon>Lachancea</taxon>
    </lineage>
</organism>
<protein>
    <submittedName>
        <fullName evidence="2">LAMI_0A03884g1_1</fullName>
    </submittedName>
</protein>
<dbReference type="PROSITE" id="PS50206">
    <property type="entry name" value="RHODANESE_3"/>
    <property type="match status" value="1"/>
</dbReference>
<dbReference type="GO" id="GO:0005739">
    <property type="term" value="C:mitochondrion"/>
    <property type="evidence" value="ECO:0007669"/>
    <property type="project" value="TreeGrafter"/>
</dbReference>
<dbReference type="Pfam" id="PF00581">
    <property type="entry name" value="Rhodanese"/>
    <property type="match status" value="1"/>
</dbReference>
<dbReference type="InterPro" id="IPR036873">
    <property type="entry name" value="Rhodanese-like_dom_sf"/>
</dbReference>
<dbReference type="PANTHER" id="PTHR44086:SF10">
    <property type="entry name" value="THIOSULFATE SULFURTRANSFERASE_RHODANESE-LIKE DOMAIN-CONTAINING PROTEIN 3"/>
    <property type="match status" value="1"/>
</dbReference>
<evidence type="ECO:0000313" key="3">
    <source>
        <dbReference type="Proteomes" id="UP000191024"/>
    </source>
</evidence>
<dbReference type="PANTHER" id="PTHR44086">
    <property type="entry name" value="THIOSULFATE SULFURTRANSFERASE RDL2, MITOCHONDRIAL-RELATED"/>
    <property type="match status" value="1"/>
</dbReference>
<dbReference type="EMBL" id="LT598462">
    <property type="protein sequence ID" value="SCU78225.1"/>
    <property type="molecule type" value="Genomic_DNA"/>
</dbReference>
<dbReference type="OrthoDB" id="566238at2759"/>
<sequence>MLKSTILAPFAPRMSNVMRTYSTHVPKIYNFEDVKQLVTKPVTGKKLIDVREPSELQQYAMPTALNLPLKTAPGALSLDPEEFKELFHFDKPKKDQELIFFCAAGIRAKAAEEIARSFGYDKTGVYPGSIQDWLKKGGDKIA</sequence>
<evidence type="ECO:0000259" key="1">
    <source>
        <dbReference type="PROSITE" id="PS50206"/>
    </source>
</evidence>
<accession>A0A1G4INL6</accession>
<dbReference type="InterPro" id="IPR001763">
    <property type="entry name" value="Rhodanese-like_dom"/>
</dbReference>
<keyword evidence="3" id="KW-1185">Reference proteome</keyword>
<dbReference type="CDD" id="cd01519">
    <property type="entry name" value="RHOD_HSP67B2"/>
    <property type="match status" value="1"/>
</dbReference>
<reference evidence="2 3" key="1">
    <citation type="submission" date="2016-03" db="EMBL/GenBank/DDBJ databases">
        <authorList>
            <person name="Devillers H."/>
        </authorList>
    </citation>
    <scope>NUCLEOTIDE SEQUENCE [LARGE SCALE GENOMIC DNA]</scope>
    <source>
        <strain evidence="2">CBS 11717</strain>
    </source>
</reference>
<proteinExistence type="predicted"/>
<dbReference type="Proteomes" id="UP000191024">
    <property type="component" value="Chromosome A"/>
</dbReference>
<dbReference type="GO" id="GO:0004792">
    <property type="term" value="F:thiosulfate-cyanide sulfurtransferase activity"/>
    <property type="evidence" value="ECO:0007669"/>
    <property type="project" value="TreeGrafter"/>
</dbReference>
<evidence type="ECO:0000313" key="2">
    <source>
        <dbReference type="EMBL" id="SCU78225.1"/>
    </source>
</evidence>
<dbReference type="STRING" id="1230905.A0A1G4INL6"/>
<name>A0A1G4INL6_9SACH</name>
<dbReference type="AlphaFoldDB" id="A0A1G4INL6"/>
<gene>
    <name evidence="2" type="ORF">LAMI_0A03884G</name>
</gene>
<feature type="domain" description="Rhodanese" evidence="1">
    <location>
        <begin position="47"/>
        <end position="142"/>
    </location>
</feature>
<dbReference type="Gene3D" id="3.40.250.10">
    <property type="entry name" value="Rhodanese-like domain"/>
    <property type="match status" value="1"/>
</dbReference>